<dbReference type="AlphaFoldDB" id="A0A812VXJ6"/>
<evidence type="ECO:0000313" key="2">
    <source>
        <dbReference type="EMBL" id="CAE7646849.1"/>
    </source>
</evidence>
<feature type="transmembrane region" description="Helical" evidence="1">
    <location>
        <begin position="97"/>
        <end position="118"/>
    </location>
</feature>
<accession>A0A812VXJ6</accession>
<reference evidence="2" key="1">
    <citation type="submission" date="2021-02" db="EMBL/GenBank/DDBJ databases">
        <authorList>
            <person name="Dougan E. K."/>
            <person name="Rhodes N."/>
            <person name="Thang M."/>
            <person name="Chan C."/>
        </authorList>
    </citation>
    <scope>NUCLEOTIDE SEQUENCE</scope>
</reference>
<dbReference type="Proteomes" id="UP000601435">
    <property type="component" value="Unassembled WGS sequence"/>
</dbReference>
<name>A0A812VXJ6_9DINO</name>
<proteinExistence type="predicted"/>
<comment type="caution">
    <text evidence="2">The sequence shown here is derived from an EMBL/GenBank/DDBJ whole genome shotgun (WGS) entry which is preliminary data.</text>
</comment>
<evidence type="ECO:0000256" key="1">
    <source>
        <dbReference type="SAM" id="Phobius"/>
    </source>
</evidence>
<protein>
    <submittedName>
        <fullName evidence="2">Uncharacterized protein</fullName>
    </submittedName>
</protein>
<keyword evidence="1" id="KW-0812">Transmembrane</keyword>
<feature type="transmembrane region" description="Helical" evidence="1">
    <location>
        <begin position="69"/>
        <end position="91"/>
    </location>
</feature>
<gene>
    <name evidence="2" type="ORF">SNEC2469_LOCUS18280</name>
</gene>
<keyword evidence="1" id="KW-1133">Transmembrane helix</keyword>
<dbReference type="OrthoDB" id="416201at2759"/>
<feature type="non-terminal residue" evidence="2">
    <location>
        <position position="1"/>
    </location>
</feature>
<sequence>AADDTPAARDPIRRYQTALYGDAGLLRFDALSQRQLRELKSVCNLSQIDIDTVRDIVQGGFRLERCLHVVLMPCLFACVLSTILEWLWSFWNPSDSLSYSILVLEFAKLFAWSCMFTVKQRATQRAAHQITKDLNQHFQGHARKLLFHTCARTRNLCRVELAWRFEVLACGGCP</sequence>
<evidence type="ECO:0000313" key="3">
    <source>
        <dbReference type="Proteomes" id="UP000601435"/>
    </source>
</evidence>
<organism evidence="2 3">
    <name type="scientific">Symbiodinium necroappetens</name>
    <dbReference type="NCBI Taxonomy" id="1628268"/>
    <lineage>
        <taxon>Eukaryota</taxon>
        <taxon>Sar</taxon>
        <taxon>Alveolata</taxon>
        <taxon>Dinophyceae</taxon>
        <taxon>Suessiales</taxon>
        <taxon>Symbiodiniaceae</taxon>
        <taxon>Symbiodinium</taxon>
    </lineage>
</organism>
<keyword evidence="1" id="KW-0472">Membrane</keyword>
<keyword evidence="3" id="KW-1185">Reference proteome</keyword>
<dbReference type="EMBL" id="CAJNJA010030669">
    <property type="protein sequence ID" value="CAE7646849.1"/>
    <property type="molecule type" value="Genomic_DNA"/>
</dbReference>